<feature type="transmembrane region" description="Helical" evidence="5">
    <location>
        <begin position="295"/>
        <end position="315"/>
    </location>
</feature>
<dbReference type="InterPro" id="IPR024163">
    <property type="entry name" value="Aerotolerance_reg_N"/>
</dbReference>
<dbReference type="PROSITE" id="PS50234">
    <property type="entry name" value="VWFA"/>
    <property type="match status" value="1"/>
</dbReference>
<dbReference type="Gene3D" id="3.40.50.410">
    <property type="entry name" value="von Willebrand factor, type A domain"/>
    <property type="match status" value="1"/>
</dbReference>
<dbReference type="InterPro" id="IPR050768">
    <property type="entry name" value="UPF0353/GerABKA_families"/>
</dbReference>
<dbReference type="InterPro" id="IPR002035">
    <property type="entry name" value="VWF_A"/>
</dbReference>
<dbReference type="PANTHER" id="PTHR22550:SF5">
    <property type="entry name" value="LEUCINE ZIPPER PROTEIN 4"/>
    <property type="match status" value="1"/>
</dbReference>
<proteinExistence type="predicted"/>
<evidence type="ECO:0000256" key="4">
    <source>
        <dbReference type="ARBA" id="ARBA00023136"/>
    </source>
</evidence>
<organism evidence="7 8">
    <name type="scientific">Naumannella cuiyingiana</name>
    <dbReference type="NCBI Taxonomy" id="1347891"/>
    <lineage>
        <taxon>Bacteria</taxon>
        <taxon>Bacillati</taxon>
        <taxon>Actinomycetota</taxon>
        <taxon>Actinomycetes</taxon>
        <taxon>Propionibacteriales</taxon>
        <taxon>Propionibacteriaceae</taxon>
        <taxon>Naumannella</taxon>
    </lineage>
</organism>
<protein>
    <submittedName>
        <fullName evidence="7">Ca-activated chloride channel family protein</fullName>
    </submittedName>
</protein>
<evidence type="ECO:0000313" key="8">
    <source>
        <dbReference type="Proteomes" id="UP000527616"/>
    </source>
</evidence>
<keyword evidence="3 5" id="KW-1133">Transmembrane helix</keyword>
<dbReference type="SMART" id="SM00327">
    <property type="entry name" value="VWA"/>
    <property type="match status" value="1"/>
</dbReference>
<evidence type="ECO:0000256" key="5">
    <source>
        <dbReference type="SAM" id="Phobius"/>
    </source>
</evidence>
<keyword evidence="8" id="KW-1185">Reference proteome</keyword>
<reference evidence="7 8" key="1">
    <citation type="submission" date="2020-07" db="EMBL/GenBank/DDBJ databases">
        <title>Sequencing the genomes of 1000 actinobacteria strains.</title>
        <authorList>
            <person name="Klenk H.-P."/>
        </authorList>
    </citation>
    <scope>NUCLEOTIDE SEQUENCE [LARGE SCALE GENOMIC DNA]</scope>
    <source>
        <strain evidence="7 8">DSM 103164</strain>
    </source>
</reference>
<feature type="transmembrane region" description="Helical" evidence="5">
    <location>
        <begin position="14"/>
        <end position="33"/>
    </location>
</feature>
<dbReference type="SUPFAM" id="SSF53300">
    <property type="entry name" value="vWA-like"/>
    <property type="match status" value="1"/>
</dbReference>
<evidence type="ECO:0000256" key="2">
    <source>
        <dbReference type="ARBA" id="ARBA00022692"/>
    </source>
</evidence>
<dbReference type="InterPro" id="IPR036465">
    <property type="entry name" value="vWFA_dom_sf"/>
</dbReference>
<evidence type="ECO:0000256" key="3">
    <source>
        <dbReference type="ARBA" id="ARBA00022989"/>
    </source>
</evidence>
<keyword evidence="2 5" id="KW-0812">Transmembrane</keyword>
<dbReference type="Pfam" id="PF13519">
    <property type="entry name" value="VWA_2"/>
    <property type="match status" value="1"/>
</dbReference>
<evidence type="ECO:0000256" key="1">
    <source>
        <dbReference type="ARBA" id="ARBA00022475"/>
    </source>
</evidence>
<feature type="domain" description="VWFA" evidence="6">
    <location>
        <begin position="90"/>
        <end position="278"/>
    </location>
</feature>
<dbReference type="PANTHER" id="PTHR22550">
    <property type="entry name" value="SPORE GERMINATION PROTEIN"/>
    <property type="match status" value="1"/>
</dbReference>
<evidence type="ECO:0000259" key="6">
    <source>
        <dbReference type="PROSITE" id="PS50234"/>
    </source>
</evidence>
<dbReference type="Proteomes" id="UP000527616">
    <property type="component" value="Unassembled WGS sequence"/>
</dbReference>
<dbReference type="AlphaFoldDB" id="A0A7Z0D6U5"/>
<dbReference type="RefSeq" id="WP_179443929.1">
    <property type="nucleotide sequence ID" value="NZ_JACBZS010000001.1"/>
</dbReference>
<sequence>MINDWIQFLNPERLWWLLLVPALAGLYGLFCWLRRDRGRSSWQAVQQLVQREPAWKRHLAVVLALASLTALVVAYARPKQQVDVPRERATIVVTMDVSLSMEAEDVAPNRLAAAKAGATAFIESLPPGYNVSVVAFAATAQILVPPTPDRERATAAIDQLTLMPSTAIGEGILSSLDALLQLPPTDNGEQLPARIVLLSDGKTTWGTPAAQAAQVARDRNVPVYTIAYGTQDGYVEIDGRREPVPVDHNELEAVARISGGQAYEAASAEQLREVYANISSSVGYEKVDQEVTSRYAGFGLLFALLSAVGVVSLAARWP</sequence>
<name>A0A7Z0D6U5_9ACTN</name>
<evidence type="ECO:0000313" key="7">
    <source>
        <dbReference type="EMBL" id="NYI69915.1"/>
    </source>
</evidence>
<keyword evidence="1" id="KW-1003">Cell membrane</keyword>
<comment type="caution">
    <text evidence="7">The sequence shown here is derived from an EMBL/GenBank/DDBJ whole genome shotgun (WGS) entry which is preliminary data.</text>
</comment>
<gene>
    <name evidence="7" type="ORF">GGQ54_000475</name>
</gene>
<accession>A0A7Z0D6U5</accession>
<dbReference type="EMBL" id="JACBZS010000001">
    <property type="protein sequence ID" value="NYI69915.1"/>
    <property type="molecule type" value="Genomic_DNA"/>
</dbReference>
<dbReference type="Pfam" id="PF07584">
    <property type="entry name" value="BatA"/>
    <property type="match status" value="1"/>
</dbReference>
<keyword evidence="4 5" id="KW-0472">Membrane</keyword>